<feature type="region of interest" description="Disordered" evidence="1">
    <location>
        <begin position="90"/>
        <end position="122"/>
    </location>
</feature>
<feature type="compositionally biased region" description="Basic and acidic residues" evidence="1">
    <location>
        <begin position="38"/>
        <end position="51"/>
    </location>
</feature>
<accession>A0A1N7D9M4</accession>
<name>A0A1N7D9M4_9EURY</name>
<dbReference type="AlphaFoldDB" id="A0A1N7D9M4"/>
<dbReference type="EMBL" id="FTNO01000004">
    <property type="protein sequence ID" value="SIR72539.1"/>
    <property type="molecule type" value="Genomic_DNA"/>
</dbReference>
<reference evidence="3" key="1">
    <citation type="submission" date="2017-01" db="EMBL/GenBank/DDBJ databases">
        <authorList>
            <person name="Varghese N."/>
            <person name="Submissions S."/>
        </authorList>
    </citation>
    <scope>NUCLEOTIDE SEQUENCE [LARGE SCALE GENOMIC DNA]</scope>
    <source>
        <strain evidence="3">CGMCC 1.7737</strain>
    </source>
</reference>
<protein>
    <submittedName>
        <fullName evidence="2">Uncharacterized protein</fullName>
    </submittedName>
</protein>
<evidence type="ECO:0000313" key="3">
    <source>
        <dbReference type="Proteomes" id="UP000186914"/>
    </source>
</evidence>
<keyword evidence="3" id="KW-1185">Reference proteome</keyword>
<proteinExistence type="predicted"/>
<sequence>MGGRAQEIQTMRKVLSLFMVVALVGTLFAGGAAAAPWDDYKKDDKKHDDAVKQSIDQKANSQVWQSQKVNQQNFNKQSGAAVSYADDYSKSGDATVKQSNYQSNTNVQYADSEAENEASQEA</sequence>
<feature type="compositionally biased region" description="Acidic residues" evidence="1">
    <location>
        <begin position="112"/>
        <end position="122"/>
    </location>
</feature>
<organism evidence="2 3">
    <name type="scientific">Haladaptatus litoreus</name>
    <dbReference type="NCBI Taxonomy" id="553468"/>
    <lineage>
        <taxon>Archaea</taxon>
        <taxon>Methanobacteriati</taxon>
        <taxon>Methanobacteriota</taxon>
        <taxon>Stenosarchaea group</taxon>
        <taxon>Halobacteria</taxon>
        <taxon>Halobacteriales</taxon>
        <taxon>Haladaptataceae</taxon>
        <taxon>Haladaptatus</taxon>
    </lineage>
</organism>
<feature type="region of interest" description="Disordered" evidence="1">
    <location>
        <begin position="37"/>
        <end position="78"/>
    </location>
</feature>
<evidence type="ECO:0000256" key="1">
    <source>
        <dbReference type="SAM" id="MobiDB-lite"/>
    </source>
</evidence>
<feature type="compositionally biased region" description="Polar residues" evidence="1">
    <location>
        <begin position="54"/>
        <end position="78"/>
    </location>
</feature>
<evidence type="ECO:0000313" key="2">
    <source>
        <dbReference type="EMBL" id="SIR72539.1"/>
    </source>
</evidence>
<feature type="compositionally biased region" description="Polar residues" evidence="1">
    <location>
        <begin position="96"/>
        <end position="109"/>
    </location>
</feature>
<gene>
    <name evidence="2" type="ORF">SAMN05421858_3445</name>
</gene>
<dbReference type="Proteomes" id="UP000186914">
    <property type="component" value="Unassembled WGS sequence"/>
</dbReference>